<accession>A0AAD9VJ72</accession>
<evidence type="ECO:0000313" key="19">
    <source>
        <dbReference type="EMBL" id="KAK2576603.1"/>
    </source>
</evidence>
<keyword evidence="4" id="KW-0963">Cytoplasm</keyword>
<evidence type="ECO:0000256" key="16">
    <source>
        <dbReference type="SAM" id="MobiDB-lite"/>
    </source>
</evidence>
<evidence type="ECO:0000256" key="10">
    <source>
        <dbReference type="ARBA" id="ARBA00022777"/>
    </source>
</evidence>
<dbReference type="GO" id="GO:0050321">
    <property type="term" value="F:tau-protein kinase activity"/>
    <property type="evidence" value="ECO:0007669"/>
    <property type="project" value="TreeGrafter"/>
</dbReference>
<dbReference type="InterPro" id="IPR000719">
    <property type="entry name" value="Prot_kinase_dom"/>
</dbReference>
<dbReference type="GO" id="GO:0005524">
    <property type="term" value="F:ATP binding"/>
    <property type="evidence" value="ECO:0007669"/>
    <property type="project" value="UniProtKB-UniRule"/>
</dbReference>
<comment type="subcellular location">
    <subcellularLocation>
        <location evidence="2">Cytoplasm</location>
    </subcellularLocation>
</comment>
<evidence type="ECO:0000259" key="17">
    <source>
        <dbReference type="PROSITE" id="PS50011"/>
    </source>
</evidence>
<evidence type="ECO:0000256" key="15">
    <source>
        <dbReference type="PROSITE-ProRule" id="PRU10141"/>
    </source>
</evidence>
<dbReference type="Gene3D" id="1.10.510.10">
    <property type="entry name" value="Transferase(Phosphotransferase) domain 1"/>
    <property type="match status" value="1"/>
</dbReference>
<feature type="domain" description="Protein kinase" evidence="17">
    <location>
        <begin position="17"/>
        <end position="268"/>
    </location>
</feature>
<evidence type="ECO:0000256" key="7">
    <source>
        <dbReference type="ARBA" id="ARBA00022679"/>
    </source>
</evidence>
<evidence type="ECO:0000313" key="20">
    <source>
        <dbReference type="Proteomes" id="UP001258017"/>
    </source>
</evidence>
<dbReference type="CDD" id="cd14071">
    <property type="entry name" value="STKc_SIK"/>
    <property type="match status" value="1"/>
</dbReference>
<feature type="region of interest" description="Disordered" evidence="16">
    <location>
        <begin position="466"/>
        <end position="522"/>
    </location>
</feature>
<dbReference type="InterPro" id="IPR057380">
    <property type="entry name" value="UBA_SIK1/2/3"/>
</dbReference>
<reference evidence="19" key="1">
    <citation type="submission" date="2021-08" db="EMBL/GenBank/DDBJ databases">
        <authorList>
            <person name="Misof B."/>
            <person name="Oliver O."/>
            <person name="Podsiadlowski L."/>
            <person name="Donath A."/>
            <person name="Peters R."/>
            <person name="Mayer C."/>
            <person name="Rust J."/>
            <person name="Gunkel S."/>
            <person name="Lesny P."/>
            <person name="Martin S."/>
            <person name="Oeyen J.P."/>
            <person name="Petersen M."/>
            <person name="Panagiotis P."/>
            <person name="Wilbrandt J."/>
            <person name="Tanja T."/>
        </authorList>
    </citation>
    <scope>NUCLEOTIDE SEQUENCE</scope>
    <source>
        <strain evidence="19">GBR_01_08_01A</strain>
        <tissue evidence="19">Thorax + abdomen</tissue>
    </source>
</reference>
<protein>
    <recommendedName>
        <fullName evidence="3">non-specific serine/threonine protein kinase</fullName>
        <ecNumber evidence="3">2.7.11.1</ecNumber>
    </recommendedName>
</protein>
<dbReference type="Pfam" id="PF23312">
    <property type="entry name" value="UBA_SIK3"/>
    <property type="match status" value="1"/>
</dbReference>
<feature type="binding site" evidence="15">
    <location>
        <position position="46"/>
    </location>
    <ligand>
        <name>ATP</name>
        <dbReference type="ChEBI" id="CHEBI:30616"/>
    </ligand>
</feature>
<dbReference type="PANTHER" id="PTHR24346">
    <property type="entry name" value="MAP/MICROTUBULE AFFINITY-REGULATING KINASE"/>
    <property type="match status" value="1"/>
</dbReference>
<dbReference type="InterPro" id="IPR015940">
    <property type="entry name" value="UBA"/>
</dbReference>
<name>A0AAD9VJ72_9HYME</name>
<evidence type="ECO:0000256" key="14">
    <source>
        <dbReference type="ARBA" id="ARBA00048679"/>
    </source>
</evidence>
<dbReference type="GO" id="GO:0046872">
    <property type="term" value="F:metal ion binding"/>
    <property type="evidence" value="ECO:0007669"/>
    <property type="project" value="UniProtKB-KW"/>
</dbReference>
<evidence type="ECO:0000256" key="11">
    <source>
        <dbReference type="ARBA" id="ARBA00022840"/>
    </source>
</evidence>
<keyword evidence="10" id="KW-0418">Kinase</keyword>
<keyword evidence="9 15" id="KW-0547">Nucleotide-binding</keyword>
<sequence>MDTGVGQGKKQIRVGFYDIEGTIGKGNFAVVKLARHTITKTEVAIKIIDKTQLDPTNLKKVYREVEIMKQLEHPHIVKLYQVMETKNMIYMVCEYASKGEIFDYIARYGGMGEPRARATFAQILSAVEYCHATGIAHRDLKAENLLLDAQMNVKIADFGFSNRFAPGERLSTWCGSPPYAAPEVFKGKHYAGPEIDVWSLGVVLYVLVCGALPFDGSTLQSLRDRVLSGRFRIPYFMSTDCESLIRKMLVLEPSKRYTIPQIKRHRWMAGAADTVCSAIVTRSSPSIQEPNEQILRLMHSLGIDITLTRESLRNSSYDHHAAIYFLLLERLKQHRVSSSTNNICWPTVARSKEDKFKSSNSLVGLEAHCCHFVFEQGTMQAEAENGSVRRVLRPMKVVAAQKAILKKDQAQHFDSPIMDPIDPPSRTTLFLAGGSGSSSSDLFESSFDSGCPPDYTGANCFTSSLPSCTPPPPKSPSPITGRISRASQGRRASDGGPRLLFCQQGGGDRPSTRQRSIQDSGKAKGHLDLVHLRPPSTPPQNQPQFKMRGDSGTQLQLLVQQRMLQQKRNLYHRHRGGGSPTPIPVSTNTTSRRIDHVSRQDSYKLAQRTQILPPLSQGHVDADFDRDRKREEERWKSLPSRLAADCQLSERTLLWSQQVGLGGGASYLPPGSVGGFLWPTTNNTHSTIFENAGDPME</sequence>
<comment type="cofactor">
    <cofactor evidence="1">
        <name>Mg(2+)</name>
        <dbReference type="ChEBI" id="CHEBI:18420"/>
    </cofactor>
</comment>
<keyword evidence="12" id="KW-0460">Magnesium</keyword>
<gene>
    <name evidence="19" type="ORF">KPH14_005272</name>
</gene>
<keyword evidence="7" id="KW-0808">Transferase</keyword>
<evidence type="ECO:0000256" key="12">
    <source>
        <dbReference type="ARBA" id="ARBA00022842"/>
    </source>
</evidence>
<dbReference type="FunFam" id="1.10.510.10:FF:000154">
    <property type="entry name" value="Serine/threonine-protein kinase SIK2"/>
    <property type="match status" value="1"/>
</dbReference>
<evidence type="ECO:0000256" key="6">
    <source>
        <dbReference type="ARBA" id="ARBA00022553"/>
    </source>
</evidence>
<dbReference type="GO" id="GO:0005737">
    <property type="term" value="C:cytoplasm"/>
    <property type="evidence" value="ECO:0007669"/>
    <property type="project" value="UniProtKB-SubCell"/>
</dbReference>
<keyword evidence="20" id="KW-1185">Reference proteome</keyword>
<dbReference type="EMBL" id="JAIFRP010004405">
    <property type="protein sequence ID" value="KAK2576603.1"/>
    <property type="molecule type" value="Genomic_DNA"/>
</dbReference>
<evidence type="ECO:0000256" key="1">
    <source>
        <dbReference type="ARBA" id="ARBA00001946"/>
    </source>
</evidence>
<dbReference type="InterPro" id="IPR017441">
    <property type="entry name" value="Protein_kinase_ATP_BS"/>
</dbReference>
<keyword evidence="8" id="KW-0479">Metal-binding</keyword>
<comment type="catalytic activity">
    <reaction evidence="14">
        <text>L-seryl-[protein] + ATP = O-phospho-L-seryl-[protein] + ADP + H(+)</text>
        <dbReference type="Rhea" id="RHEA:17989"/>
        <dbReference type="Rhea" id="RHEA-COMP:9863"/>
        <dbReference type="Rhea" id="RHEA-COMP:11604"/>
        <dbReference type="ChEBI" id="CHEBI:15378"/>
        <dbReference type="ChEBI" id="CHEBI:29999"/>
        <dbReference type="ChEBI" id="CHEBI:30616"/>
        <dbReference type="ChEBI" id="CHEBI:83421"/>
        <dbReference type="ChEBI" id="CHEBI:456216"/>
        <dbReference type="EC" id="2.7.11.1"/>
    </reaction>
</comment>
<evidence type="ECO:0000256" key="2">
    <source>
        <dbReference type="ARBA" id="ARBA00004496"/>
    </source>
</evidence>
<dbReference type="AlphaFoldDB" id="A0AAD9VJ72"/>
<proteinExistence type="predicted"/>
<evidence type="ECO:0000256" key="4">
    <source>
        <dbReference type="ARBA" id="ARBA00022490"/>
    </source>
</evidence>
<dbReference type="SUPFAM" id="SSF56112">
    <property type="entry name" value="Protein kinase-like (PK-like)"/>
    <property type="match status" value="1"/>
</dbReference>
<evidence type="ECO:0000256" key="8">
    <source>
        <dbReference type="ARBA" id="ARBA00022723"/>
    </source>
</evidence>
<evidence type="ECO:0000259" key="18">
    <source>
        <dbReference type="PROSITE" id="PS50030"/>
    </source>
</evidence>
<organism evidence="19 20">
    <name type="scientific">Odynerus spinipes</name>
    <dbReference type="NCBI Taxonomy" id="1348599"/>
    <lineage>
        <taxon>Eukaryota</taxon>
        <taxon>Metazoa</taxon>
        <taxon>Ecdysozoa</taxon>
        <taxon>Arthropoda</taxon>
        <taxon>Hexapoda</taxon>
        <taxon>Insecta</taxon>
        <taxon>Pterygota</taxon>
        <taxon>Neoptera</taxon>
        <taxon>Endopterygota</taxon>
        <taxon>Hymenoptera</taxon>
        <taxon>Apocrita</taxon>
        <taxon>Aculeata</taxon>
        <taxon>Vespoidea</taxon>
        <taxon>Vespidae</taxon>
        <taxon>Eumeninae</taxon>
        <taxon>Odynerus</taxon>
    </lineage>
</organism>
<dbReference type="PANTHER" id="PTHR24346:SF74">
    <property type="entry name" value="PROTEIN KINASE DOMAIN-CONTAINING PROTEIN"/>
    <property type="match status" value="1"/>
</dbReference>
<keyword evidence="11 15" id="KW-0067">ATP-binding</keyword>
<evidence type="ECO:0000256" key="13">
    <source>
        <dbReference type="ARBA" id="ARBA00047899"/>
    </source>
</evidence>
<evidence type="ECO:0000256" key="9">
    <source>
        <dbReference type="ARBA" id="ARBA00022741"/>
    </source>
</evidence>
<dbReference type="PROSITE" id="PS00107">
    <property type="entry name" value="PROTEIN_KINASE_ATP"/>
    <property type="match status" value="1"/>
</dbReference>
<dbReference type="PROSITE" id="PS00108">
    <property type="entry name" value="PROTEIN_KINASE_ST"/>
    <property type="match status" value="1"/>
</dbReference>
<dbReference type="InterPro" id="IPR011009">
    <property type="entry name" value="Kinase-like_dom_sf"/>
</dbReference>
<dbReference type="SMART" id="SM00220">
    <property type="entry name" value="S_TKc"/>
    <property type="match status" value="1"/>
</dbReference>
<dbReference type="InterPro" id="IPR008271">
    <property type="entry name" value="Ser/Thr_kinase_AS"/>
</dbReference>
<dbReference type="PROSITE" id="PS50030">
    <property type="entry name" value="UBA"/>
    <property type="match status" value="1"/>
</dbReference>
<dbReference type="GO" id="GO:0000226">
    <property type="term" value="P:microtubule cytoskeleton organization"/>
    <property type="evidence" value="ECO:0007669"/>
    <property type="project" value="TreeGrafter"/>
</dbReference>
<dbReference type="CDD" id="cd14338">
    <property type="entry name" value="UBA_SIK"/>
    <property type="match status" value="1"/>
</dbReference>
<comment type="caution">
    <text evidence="19">The sequence shown here is derived from an EMBL/GenBank/DDBJ whole genome shotgun (WGS) entry which is preliminary data.</text>
</comment>
<evidence type="ECO:0000256" key="3">
    <source>
        <dbReference type="ARBA" id="ARBA00012513"/>
    </source>
</evidence>
<dbReference type="Proteomes" id="UP001258017">
    <property type="component" value="Unassembled WGS sequence"/>
</dbReference>
<dbReference type="FunFam" id="3.30.200.20:FF:000003">
    <property type="entry name" value="Non-specific serine/threonine protein kinase"/>
    <property type="match status" value="1"/>
</dbReference>
<reference evidence="19" key="2">
    <citation type="journal article" date="2023" name="Commun. Biol.">
        <title>Intrasexual cuticular hydrocarbon dimorphism in a wasp sheds light on hydrocarbon biosynthesis genes in Hymenoptera.</title>
        <authorList>
            <person name="Moris V.C."/>
            <person name="Podsiadlowski L."/>
            <person name="Martin S."/>
            <person name="Oeyen J.P."/>
            <person name="Donath A."/>
            <person name="Petersen M."/>
            <person name="Wilbrandt J."/>
            <person name="Misof B."/>
            <person name="Liedtke D."/>
            <person name="Thamm M."/>
            <person name="Scheiner R."/>
            <person name="Schmitt T."/>
            <person name="Niehuis O."/>
        </authorList>
    </citation>
    <scope>NUCLEOTIDE SEQUENCE</scope>
    <source>
        <strain evidence="19">GBR_01_08_01A</strain>
    </source>
</reference>
<feature type="domain" description="UBA" evidence="18">
    <location>
        <begin position="289"/>
        <end position="329"/>
    </location>
</feature>
<dbReference type="PROSITE" id="PS50011">
    <property type="entry name" value="PROTEIN_KINASE_DOM"/>
    <property type="match status" value="1"/>
</dbReference>
<dbReference type="InterPro" id="IPR034672">
    <property type="entry name" value="SIK"/>
</dbReference>
<keyword evidence="6" id="KW-0597">Phosphoprotein</keyword>
<keyword evidence="5" id="KW-0723">Serine/threonine-protein kinase</keyword>
<dbReference type="GO" id="GO:0035556">
    <property type="term" value="P:intracellular signal transduction"/>
    <property type="evidence" value="ECO:0007669"/>
    <property type="project" value="TreeGrafter"/>
</dbReference>
<comment type="catalytic activity">
    <reaction evidence="13">
        <text>L-threonyl-[protein] + ATP = O-phospho-L-threonyl-[protein] + ADP + H(+)</text>
        <dbReference type="Rhea" id="RHEA:46608"/>
        <dbReference type="Rhea" id="RHEA-COMP:11060"/>
        <dbReference type="Rhea" id="RHEA-COMP:11605"/>
        <dbReference type="ChEBI" id="CHEBI:15378"/>
        <dbReference type="ChEBI" id="CHEBI:30013"/>
        <dbReference type="ChEBI" id="CHEBI:30616"/>
        <dbReference type="ChEBI" id="CHEBI:61977"/>
        <dbReference type="ChEBI" id="CHEBI:456216"/>
        <dbReference type="EC" id="2.7.11.1"/>
    </reaction>
</comment>
<evidence type="ECO:0000256" key="5">
    <source>
        <dbReference type="ARBA" id="ARBA00022527"/>
    </source>
</evidence>
<dbReference type="Pfam" id="PF00069">
    <property type="entry name" value="Pkinase"/>
    <property type="match status" value="1"/>
</dbReference>
<dbReference type="EC" id="2.7.11.1" evidence="3"/>